<dbReference type="Gene3D" id="3.30.70.270">
    <property type="match status" value="1"/>
</dbReference>
<keyword evidence="8" id="KW-0695">RNA-directed DNA polymerase</keyword>
<dbReference type="InterPro" id="IPR003308">
    <property type="entry name" value="Integrase_Zn-bd_dom_N"/>
</dbReference>
<dbReference type="InterPro" id="IPR036397">
    <property type="entry name" value="RNaseH_sf"/>
</dbReference>
<dbReference type="GO" id="GO:0003677">
    <property type="term" value="F:DNA binding"/>
    <property type="evidence" value="ECO:0007669"/>
    <property type="project" value="UniProtKB-KW"/>
</dbReference>
<evidence type="ECO:0000313" key="14">
    <source>
        <dbReference type="EMBL" id="KAF1494077.1"/>
    </source>
</evidence>
<evidence type="ECO:0000256" key="1">
    <source>
        <dbReference type="ARBA" id="ARBA00012493"/>
    </source>
</evidence>
<feature type="non-terminal residue" evidence="14">
    <location>
        <position position="539"/>
    </location>
</feature>
<keyword evidence="4" id="KW-0540">Nuclease</keyword>
<dbReference type="GO" id="GO:0035613">
    <property type="term" value="F:RNA stem-loop binding"/>
    <property type="evidence" value="ECO:0007669"/>
    <property type="project" value="TreeGrafter"/>
</dbReference>
<evidence type="ECO:0000256" key="2">
    <source>
        <dbReference type="ARBA" id="ARBA00022679"/>
    </source>
</evidence>
<keyword evidence="6" id="KW-0255">Endonuclease</keyword>
<keyword evidence="10" id="KW-0862">Zinc</keyword>
<evidence type="ECO:0000313" key="15">
    <source>
        <dbReference type="Proteomes" id="UP000818537"/>
    </source>
</evidence>
<dbReference type="Gene3D" id="1.10.10.200">
    <property type="match status" value="1"/>
</dbReference>
<evidence type="ECO:0000256" key="7">
    <source>
        <dbReference type="ARBA" id="ARBA00022801"/>
    </source>
</evidence>
<dbReference type="Proteomes" id="UP000818537">
    <property type="component" value="Unassembled WGS sequence"/>
</dbReference>
<dbReference type="Pfam" id="PF00075">
    <property type="entry name" value="RNase_H"/>
    <property type="match status" value="1"/>
</dbReference>
<dbReference type="PANTHER" id="PTHR41694:SF3">
    <property type="entry name" value="RNA-DIRECTED DNA POLYMERASE-RELATED"/>
    <property type="match status" value="1"/>
</dbReference>
<keyword evidence="2" id="KW-0808">Transferase</keyword>
<evidence type="ECO:0000256" key="5">
    <source>
        <dbReference type="ARBA" id="ARBA00022723"/>
    </source>
</evidence>
<dbReference type="PROSITE" id="PS50994">
    <property type="entry name" value="INTEGRASE"/>
    <property type="match status" value="1"/>
</dbReference>
<dbReference type="InterPro" id="IPR010661">
    <property type="entry name" value="RVT_thumb"/>
</dbReference>
<dbReference type="GO" id="GO:0008270">
    <property type="term" value="F:zinc ion binding"/>
    <property type="evidence" value="ECO:0007669"/>
    <property type="project" value="UniProtKB-KW"/>
</dbReference>
<dbReference type="Pfam" id="PF00665">
    <property type="entry name" value="rve"/>
    <property type="match status" value="1"/>
</dbReference>
<dbReference type="Pfam" id="PF06817">
    <property type="entry name" value="RVT_thumb"/>
    <property type="match status" value="1"/>
</dbReference>
<dbReference type="InterPro" id="IPR012337">
    <property type="entry name" value="RNaseH-like_sf"/>
</dbReference>
<keyword evidence="7" id="KW-0378">Hydrolase</keyword>
<dbReference type="EC" id="2.7.7.49" evidence="1"/>
<evidence type="ECO:0000256" key="8">
    <source>
        <dbReference type="ARBA" id="ARBA00022918"/>
    </source>
</evidence>
<evidence type="ECO:0000259" key="12">
    <source>
        <dbReference type="PROSITE" id="PS50879"/>
    </source>
</evidence>
<dbReference type="AlphaFoldDB" id="A0A8S9EVX2"/>
<dbReference type="Gene3D" id="3.30.420.10">
    <property type="entry name" value="Ribonuclease H-like superfamily/Ribonuclease H"/>
    <property type="match status" value="2"/>
</dbReference>
<comment type="caution">
    <text evidence="14">The sequence shown here is derived from an EMBL/GenBank/DDBJ whole genome shotgun (WGS) entry which is preliminary data.</text>
</comment>
<evidence type="ECO:0000256" key="6">
    <source>
        <dbReference type="ARBA" id="ARBA00022759"/>
    </source>
</evidence>
<dbReference type="PROSITE" id="PS50876">
    <property type="entry name" value="ZF_INTEGRASE"/>
    <property type="match status" value="1"/>
</dbReference>
<feature type="domain" description="Integrase-type" evidence="11">
    <location>
        <begin position="374"/>
        <end position="415"/>
    </location>
</feature>
<dbReference type="InterPro" id="IPR043502">
    <property type="entry name" value="DNA/RNA_pol_sf"/>
</dbReference>
<dbReference type="EMBL" id="VULB01005725">
    <property type="protein sequence ID" value="KAF1494077.1"/>
    <property type="molecule type" value="Genomic_DNA"/>
</dbReference>
<feature type="domain" description="RNase H type-1" evidence="12">
    <location>
        <begin position="232"/>
        <end position="369"/>
    </location>
</feature>
<dbReference type="GO" id="GO:0003964">
    <property type="term" value="F:RNA-directed DNA polymerase activity"/>
    <property type="evidence" value="ECO:0007669"/>
    <property type="project" value="UniProtKB-KW"/>
</dbReference>
<name>A0A8S9EVX2_EUDMI</name>
<keyword evidence="5" id="KW-0479">Metal-binding</keyword>
<sequence length="539" mass="60373">GLVVASEKVQKSASWKYLGWTIEAAKIRPQKLTLKTPLNTLTDIQTVLGDIQWVRNCAGISNVDIMPLTELLRGKHPADQILLTEKHHAALQHIVEKLSAAWTTRRLLALQISLLISKLQQLTNHNSFYILEWVFLRVQPCISVQTRPESVSELTRKGRSRILELTGQEPADISIPVSAVDLEWWMRNSLPIQEALLGFEGVVRSQQPQGKLWQIIRRNQWLEKPKVVDRPIPGGITVYTDAGKRSKRAVCVWPEAGQWHKQFLSGQEGDTLQTLELTAVVWALELWLNLPLNVVTDSLYVAGLVPRIQDALIKEASNPLLGRLFVRIRSVISQRTAPCAVIHIRSHQWDLGLGQGNQIANSLVSSVTHVPPVDKFLQARQAHETFHQNAKGLRRQYWLSDSEARSIIQACPKCGNHGPGIGLGVNPWGLKALELWQMDVTHVTEFGHLKYVHVTVDTFSKTIWATALPGEKAHHPCKHLLACFAVLGVPEQIKTDNGPAYTSAKLRTFLITWGVKHVTGIPYSPTGQSLVERTHQVLK</sequence>
<keyword evidence="10" id="KW-0863">Zinc-finger</keyword>
<keyword evidence="9" id="KW-0238">DNA-binding</keyword>
<evidence type="ECO:0000256" key="9">
    <source>
        <dbReference type="ARBA" id="ARBA00023125"/>
    </source>
</evidence>
<evidence type="ECO:0000259" key="11">
    <source>
        <dbReference type="PROSITE" id="PS50876"/>
    </source>
</evidence>
<protein>
    <recommendedName>
        <fullName evidence="1">RNA-directed DNA polymerase</fullName>
        <ecNumber evidence="1">2.7.7.49</ecNumber>
    </recommendedName>
</protein>
<feature type="domain" description="Integrase catalytic" evidence="13">
    <location>
        <begin position="423"/>
        <end position="539"/>
    </location>
</feature>
<proteinExistence type="predicted"/>
<evidence type="ECO:0000256" key="10">
    <source>
        <dbReference type="PROSITE-ProRule" id="PRU00450"/>
    </source>
</evidence>
<reference evidence="14" key="1">
    <citation type="journal article" date="2019" name="Gigascience">
        <title>High-coverage genomes to elucidate the evolution of penguins.</title>
        <authorList>
            <person name="Pan H."/>
            <person name="Cole T.L."/>
            <person name="Bi X."/>
            <person name="Fang M."/>
            <person name="Zhou C."/>
            <person name="Yang Z."/>
            <person name="Ksepka D.T."/>
            <person name="Hart T."/>
            <person name="Bouzat J.L."/>
            <person name="Argilla L.S."/>
            <person name="Bertelsen M.F."/>
            <person name="Boersma P.D."/>
            <person name="Bost C.A."/>
            <person name="Cherel Y."/>
            <person name="Dann P."/>
            <person name="Fiddaman S.R."/>
            <person name="Howard P."/>
            <person name="Labuschagne K."/>
            <person name="Mattern T."/>
            <person name="Miller G."/>
            <person name="Parker P."/>
            <person name="Phillips R.A."/>
            <person name="Quillfeldt P."/>
            <person name="Ryan P.G."/>
            <person name="Taylor H."/>
            <person name="Thompson D.R."/>
            <person name="Young M.J."/>
            <person name="Ellegaard M.R."/>
            <person name="Gilbert M.T.P."/>
            <person name="Sinding M.S."/>
            <person name="Pacheco G."/>
            <person name="Shepherd L.D."/>
            <person name="Tennyson A.J.D."/>
            <person name="Grosser S."/>
            <person name="Kay E."/>
            <person name="Nupen L.J."/>
            <person name="Ellenberg U."/>
            <person name="Houston D.M."/>
            <person name="Reeve A.H."/>
            <person name="Johnson K."/>
            <person name="Masello J.F."/>
            <person name="Stracke T."/>
            <person name="McKinlay B."/>
            <person name="Borboroglu P.G."/>
            <person name="Zhang D.X."/>
            <person name="Zhang G."/>
        </authorList>
    </citation>
    <scope>NUCLEOTIDE SEQUENCE</scope>
    <source>
        <strain evidence="14">10/9/18-1</strain>
    </source>
</reference>
<dbReference type="InterPro" id="IPR043128">
    <property type="entry name" value="Rev_trsase/Diguanyl_cyclase"/>
</dbReference>
<dbReference type="PROSITE" id="PS50879">
    <property type="entry name" value="RNASE_H_1"/>
    <property type="match status" value="1"/>
</dbReference>
<evidence type="ECO:0000256" key="3">
    <source>
        <dbReference type="ARBA" id="ARBA00022695"/>
    </source>
</evidence>
<dbReference type="PANTHER" id="PTHR41694">
    <property type="entry name" value="ENDOGENOUS RETROVIRUS GROUP K MEMBER POL PROTEIN"/>
    <property type="match status" value="1"/>
</dbReference>
<dbReference type="InterPro" id="IPR017856">
    <property type="entry name" value="Integrase-like_N"/>
</dbReference>
<dbReference type="GO" id="GO:0015074">
    <property type="term" value="P:DNA integration"/>
    <property type="evidence" value="ECO:0007669"/>
    <property type="project" value="InterPro"/>
</dbReference>
<dbReference type="InterPro" id="IPR001584">
    <property type="entry name" value="Integrase_cat-core"/>
</dbReference>
<accession>A0A8S9EVX2</accession>
<dbReference type="InterPro" id="IPR002156">
    <property type="entry name" value="RNaseH_domain"/>
</dbReference>
<keyword evidence="3" id="KW-0548">Nucleotidyltransferase</keyword>
<dbReference type="GO" id="GO:0004523">
    <property type="term" value="F:RNA-DNA hybrid ribonuclease activity"/>
    <property type="evidence" value="ECO:0007669"/>
    <property type="project" value="InterPro"/>
</dbReference>
<gene>
    <name evidence="14" type="primary">ERVK-6_2</name>
    <name evidence="14" type="ORF">FQV18_0016933</name>
</gene>
<evidence type="ECO:0000259" key="13">
    <source>
        <dbReference type="PROSITE" id="PS50994"/>
    </source>
</evidence>
<dbReference type="SUPFAM" id="SSF46919">
    <property type="entry name" value="N-terminal Zn binding domain of HIV integrase"/>
    <property type="match status" value="1"/>
</dbReference>
<dbReference type="SUPFAM" id="SSF53098">
    <property type="entry name" value="Ribonuclease H-like"/>
    <property type="match status" value="2"/>
</dbReference>
<dbReference type="SUPFAM" id="SSF56672">
    <property type="entry name" value="DNA/RNA polymerases"/>
    <property type="match status" value="1"/>
</dbReference>
<dbReference type="Pfam" id="PF02022">
    <property type="entry name" value="Integrase_Zn"/>
    <property type="match status" value="1"/>
</dbReference>
<evidence type="ECO:0000256" key="4">
    <source>
        <dbReference type="ARBA" id="ARBA00022722"/>
    </source>
</evidence>
<feature type="non-terminal residue" evidence="14">
    <location>
        <position position="1"/>
    </location>
</feature>
<organism evidence="14 15">
    <name type="scientific">Eudyptula minor novaehollandiae</name>
    <name type="common">Australian little penguin</name>
    <dbReference type="NCBI Taxonomy" id="2052820"/>
    <lineage>
        <taxon>Eukaryota</taxon>
        <taxon>Metazoa</taxon>
        <taxon>Chordata</taxon>
        <taxon>Craniata</taxon>
        <taxon>Vertebrata</taxon>
        <taxon>Euteleostomi</taxon>
        <taxon>Archelosauria</taxon>
        <taxon>Archosauria</taxon>
        <taxon>Dinosauria</taxon>
        <taxon>Saurischia</taxon>
        <taxon>Theropoda</taxon>
        <taxon>Coelurosauria</taxon>
        <taxon>Aves</taxon>
        <taxon>Neognathae</taxon>
        <taxon>Neoaves</taxon>
        <taxon>Aequornithes</taxon>
        <taxon>Sphenisciformes</taxon>
        <taxon>Spheniscidae</taxon>
        <taxon>Eudyptula</taxon>
    </lineage>
</organism>